<feature type="domain" description="FAD dependent oxidoreductase" evidence="3">
    <location>
        <begin position="6"/>
        <end position="367"/>
    </location>
</feature>
<dbReference type="InterPro" id="IPR006076">
    <property type="entry name" value="FAD-dep_OxRdtase"/>
</dbReference>
<dbReference type="PANTHER" id="PTHR13847">
    <property type="entry name" value="SARCOSINE DEHYDROGENASE-RELATED"/>
    <property type="match status" value="1"/>
</dbReference>
<keyword evidence="1" id="KW-0560">Oxidoreductase</keyword>
<keyword evidence="5" id="KW-1185">Reference proteome</keyword>
<feature type="transmembrane region" description="Helical" evidence="2">
    <location>
        <begin position="7"/>
        <end position="24"/>
    </location>
</feature>
<evidence type="ECO:0000313" key="4">
    <source>
        <dbReference type="EMBL" id="GGP07789.1"/>
    </source>
</evidence>
<proteinExistence type="predicted"/>
<dbReference type="PANTHER" id="PTHR13847:SF287">
    <property type="entry name" value="FAD-DEPENDENT OXIDOREDUCTASE DOMAIN-CONTAINING PROTEIN 1"/>
    <property type="match status" value="1"/>
</dbReference>
<gene>
    <name evidence="4" type="ORF">GCM10011346_05170</name>
</gene>
<sequence length="393" mass="43668">MKSKTDVLIIGGGLVGCATAYYLAKKGVPVTLVEKGQLNRQASGQNAGSLHFQLEFRMVHFWKELEKEMSELIPLSIESEKVWATLEQELQADMEVLQHGGFMVAETKEELELLKKKQDLENRWKLNTVLLTGDEARKIAPYLSKNIIAAAYCPIEGHANPRLVAPQFAKRAAEYGACIRTDSGVTDISRNNGKWEVTIKNSDVYETEHIVFAAGAWIEDLAKMIGLHVPVYPVPLTMNVTEPVMPFMEHMVQHAGKRITMKQVRDGNVLIGGGWSSRFVKKNGKIDFNQLPMILPDVVRENCTIASELVPNVSYLRLLRSWPGVTGITHDQLPLLGEFSERKGIWVAAGGSGFTFGPLYGSILSDLITKGSTDFEIEAFRPGKLAHLNLFMS</sequence>
<protein>
    <submittedName>
        <fullName evidence="4">Sarcosine oxidase subunit beta</fullName>
    </submittedName>
</protein>
<dbReference type="Pfam" id="PF01266">
    <property type="entry name" value="DAO"/>
    <property type="match status" value="1"/>
</dbReference>
<dbReference type="Gene3D" id="3.30.9.10">
    <property type="entry name" value="D-Amino Acid Oxidase, subunit A, domain 2"/>
    <property type="match status" value="1"/>
</dbReference>
<keyword evidence="2" id="KW-0812">Transmembrane</keyword>
<dbReference type="Gene3D" id="3.50.50.60">
    <property type="entry name" value="FAD/NAD(P)-binding domain"/>
    <property type="match status" value="1"/>
</dbReference>
<dbReference type="InterPro" id="IPR036188">
    <property type="entry name" value="FAD/NAD-bd_sf"/>
</dbReference>
<dbReference type="PROSITE" id="PS51257">
    <property type="entry name" value="PROKAR_LIPOPROTEIN"/>
    <property type="match status" value="1"/>
</dbReference>
<evidence type="ECO:0000313" key="5">
    <source>
        <dbReference type="Proteomes" id="UP000641206"/>
    </source>
</evidence>
<comment type="caution">
    <text evidence="4">The sequence shown here is derived from an EMBL/GenBank/DDBJ whole genome shotgun (WGS) entry which is preliminary data.</text>
</comment>
<reference evidence="5" key="1">
    <citation type="journal article" date="2019" name="Int. J. Syst. Evol. Microbiol.">
        <title>The Global Catalogue of Microorganisms (GCM) 10K type strain sequencing project: providing services to taxonomists for standard genome sequencing and annotation.</title>
        <authorList>
            <consortium name="The Broad Institute Genomics Platform"/>
            <consortium name="The Broad Institute Genome Sequencing Center for Infectious Disease"/>
            <person name="Wu L."/>
            <person name="Ma J."/>
        </authorList>
    </citation>
    <scope>NUCLEOTIDE SEQUENCE [LARGE SCALE GENOMIC DNA]</scope>
    <source>
        <strain evidence="5">CGMCC 1.7693</strain>
    </source>
</reference>
<evidence type="ECO:0000256" key="1">
    <source>
        <dbReference type="ARBA" id="ARBA00023002"/>
    </source>
</evidence>
<evidence type="ECO:0000256" key="2">
    <source>
        <dbReference type="SAM" id="Phobius"/>
    </source>
</evidence>
<accession>A0ABQ2NQ04</accession>
<keyword evidence="2" id="KW-1133">Transmembrane helix</keyword>
<keyword evidence="2" id="KW-0472">Membrane</keyword>
<dbReference type="SUPFAM" id="SSF51905">
    <property type="entry name" value="FAD/NAD(P)-binding domain"/>
    <property type="match status" value="1"/>
</dbReference>
<evidence type="ECO:0000259" key="3">
    <source>
        <dbReference type="Pfam" id="PF01266"/>
    </source>
</evidence>
<dbReference type="RefSeq" id="WP_188732913.1">
    <property type="nucleotide sequence ID" value="NZ_BMLW01000001.1"/>
</dbReference>
<dbReference type="EMBL" id="BMLW01000001">
    <property type="protein sequence ID" value="GGP07789.1"/>
    <property type="molecule type" value="Genomic_DNA"/>
</dbReference>
<organism evidence="4 5">
    <name type="scientific">Oceanobacillus neutriphilus</name>
    <dbReference type="NCBI Taxonomy" id="531815"/>
    <lineage>
        <taxon>Bacteria</taxon>
        <taxon>Bacillati</taxon>
        <taxon>Bacillota</taxon>
        <taxon>Bacilli</taxon>
        <taxon>Bacillales</taxon>
        <taxon>Bacillaceae</taxon>
        <taxon>Oceanobacillus</taxon>
    </lineage>
</organism>
<dbReference type="Proteomes" id="UP000641206">
    <property type="component" value="Unassembled WGS sequence"/>
</dbReference>
<name>A0ABQ2NQ04_9BACI</name>